<evidence type="ECO:0000313" key="2">
    <source>
        <dbReference type="EMBL" id="GIF03476.1"/>
    </source>
</evidence>
<gene>
    <name evidence="2" type="ORF">Asi03nite_10140</name>
</gene>
<dbReference type="SUPFAM" id="SSF46785">
    <property type="entry name" value="Winged helix' DNA-binding domain"/>
    <property type="match status" value="1"/>
</dbReference>
<dbReference type="GO" id="GO:0003700">
    <property type="term" value="F:DNA-binding transcription factor activity"/>
    <property type="evidence" value="ECO:0007669"/>
    <property type="project" value="InterPro"/>
</dbReference>
<dbReference type="Pfam" id="PF12840">
    <property type="entry name" value="HTH_20"/>
    <property type="match status" value="1"/>
</dbReference>
<dbReference type="EMBL" id="BOMW01000012">
    <property type="protein sequence ID" value="GIF03476.1"/>
    <property type="molecule type" value="Genomic_DNA"/>
</dbReference>
<dbReference type="CDD" id="cd00090">
    <property type="entry name" value="HTH_ARSR"/>
    <property type="match status" value="1"/>
</dbReference>
<dbReference type="PANTHER" id="PTHR38600:SF1">
    <property type="entry name" value="TRANSCRIPTIONAL REGULATORY PROTEIN"/>
    <property type="match status" value="1"/>
</dbReference>
<keyword evidence="3" id="KW-1185">Reference proteome</keyword>
<dbReference type="InterPro" id="IPR036390">
    <property type="entry name" value="WH_DNA-bd_sf"/>
</dbReference>
<dbReference type="RefSeq" id="WP_203677207.1">
    <property type="nucleotide sequence ID" value="NZ_BOMW01000012.1"/>
</dbReference>
<name>A0A919N292_9ACTN</name>
<proteinExistence type="predicted"/>
<dbReference type="InterPro" id="IPR001845">
    <property type="entry name" value="HTH_ArsR_DNA-bd_dom"/>
</dbReference>
<dbReference type="PANTHER" id="PTHR38600">
    <property type="entry name" value="TRANSCRIPTIONAL REGULATORY PROTEIN"/>
    <property type="match status" value="1"/>
</dbReference>
<dbReference type="Proteomes" id="UP000629619">
    <property type="component" value="Unassembled WGS sequence"/>
</dbReference>
<dbReference type="InterPro" id="IPR036388">
    <property type="entry name" value="WH-like_DNA-bd_sf"/>
</dbReference>
<feature type="domain" description="HTH arsR-type" evidence="1">
    <location>
        <begin position="13"/>
        <end position="108"/>
    </location>
</feature>
<sequence length="199" mass="22419">MADDLRQVHLNNAQIRALAQPLRLRLLGQLRLSGPATATRLAADLGTNTGATSYHLRQLAEAGLVVEQQRAGSGRQRWWRAAHDMSSFRRSYYEGDPEATAAAEWLQAQQVSRFAELAENWRRALPGESAAWQDTTEISDYMLRLGSEQTQAMMREIEEVIERYRRAGLDDPRPDTRSVAVYVSALPRIDGVPEKGEDR</sequence>
<dbReference type="Gene3D" id="1.10.10.10">
    <property type="entry name" value="Winged helix-like DNA-binding domain superfamily/Winged helix DNA-binding domain"/>
    <property type="match status" value="1"/>
</dbReference>
<dbReference type="SMART" id="SM00418">
    <property type="entry name" value="HTH_ARSR"/>
    <property type="match status" value="1"/>
</dbReference>
<comment type="caution">
    <text evidence="2">The sequence shown here is derived from an EMBL/GenBank/DDBJ whole genome shotgun (WGS) entry which is preliminary data.</text>
</comment>
<reference evidence="2" key="1">
    <citation type="submission" date="2021-01" db="EMBL/GenBank/DDBJ databases">
        <title>Whole genome shotgun sequence of Actinoplanes siamensis NBRC 109076.</title>
        <authorList>
            <person name="Komaki H."/>
            <person name="Tamura T."/>
        </authorList>
    </citation>
    <scope>NUCLEOTIDE SEQUENCE</scope>
    <source>
        <strain evidence="2">NBRC 109076</strain>
    </source>
</reference>
<dbReference type="AlphaFoldDB" id="A0A919N292"/>
<evidence type="ECO:0000313" key="3">
    <source>
        <dbReference type="Proteomes" id="UP000629619"/>
    </source>
</evidence>
<organism evidence="2 3">
    <name type="scientific">Actinoplanes siamensis</name>
    <dbReference type="NCBI Taxonomy" id="1223317"/>
    <lineage>
        <taxon>Bacteria</taxon>
        <taxon>Bacillati</taxon>
        <taxon>Actinomycetota</taxon>
        <taxon>Actinomycetes</taxon>
        <taxon>Micromonosporales</taxon>
        <taxon>Micromonosporaceae</taxon>
        <taxon>Actinoplanes</taxon>
    </lineage>
</organism>
<accession>A0A919N292</accession>
<evidence type="ECO:0000259" key="1">
    <source>
        <dbReference type="SMART" id="SM00418"/>
    </source>
</evidence>
<dbReference type="InterPro" id="IPR011991">
    <property type="entry name" value="ArsR-like_HTH"/>
</dbReference>
<protein>
    <submittedName>
        <fullName evidence="2">Transcriptional regulator</fullName>
    </submittedName>
</protein>